<sequence>MITIVVIPTAHFSWTDTNFLNSVDYRLTSQPKIRDRFAVYAPGWLRRQLDEFSASLTASELLQALQTIPIPVKARCLLLPKPKRFAQWLLDVPSANIWHIPVTTLRATVASKHPSSDIYNYIPDHVPPNAEFDTVTRRVAAGRDIYVRSTKVIGAPLCLAAPAKYYAGYLSTHQLDSIYPDNWAPDNFHKREFCLTILPSLLGPRTFLLDVDADRDASYPLSVLWPQLRALALKSRLLLPPVALLRRVVDPGLKPTWSADSDAAFRALRLSRPSSASKPVGFDFSALPVVDIICLFESEPDDHGRIAPGTRLTIHSVPTDLLTSLSIQEGVRYPLRQESGMFVHWVLLALLMSDDVTISGTRRSVKLETAHASARPFVHITVERCASARVIDVRGSPAMYANAVCLTLPKGSYKSTIIDTLPAMFSDLPILEQAAVIDSDALGDSLRPSFETQFLERLKNLDPNLLDRAVASILSPTSDTSDDAVTTVLDAFNALYREIMTPAQRSRLPLLTQQGRVLAFAHSDYELLSANIPIQVVRGSIPIDHVVNLLARRNRVGGTALQVLLDYCYRTQASPLAPTPAGRLYKQLFGPWLMVPRLSEPLIKLRLVASAPAKVLRAAGWTIDGDPPLEVSCLCAYVTDRAAATALIERRLDSRALVTAGGDQLMFVEYAPPLPLVSIPRTFLLPVTYVVHWVSPQRVLLNGGNVSFTSGLEWTFDDDPQVVTSTGV</sequence>
<dbReference type="Pfam" id="PF07781">
    <property type="entry name" value="Reovirus_Mu2"/>
    <property type="match status" value="1"/>
</dbReference>
<evidence type="ECO:0000256" key="3">
    <source>
        <dbReference type="ARBA" id="ARBA00022561"/>
    </source>
</evidence>
<dbReference type="EMBL" id="KU240078">
    <property type="protein sequence ID" value="ANE37526.1"/>
    <property type="molecule type" value="Genomic_RNA"/>
</dbReference>
<dbReference type="GO" id="GO:0044163">
    <property type="term" value="C:host cytoskeleton"/>
    <property type="evidence" value="ECO:0007669"/>
    <property type="project" value="UniProtKB-SubCell"/>
</dbReference>
<evidence type="ECO:0000313" key="7">
    <source>
        <dbReference type="EMBL" id="ANE37526.1"/>
    </source>
</evidence>
<dbReference type="Proteomes" id="UP000142911">
    <property type="component" value="Genome"/>
</dbReference>
<dbReference type="GO" id="GO:0019028">
    <property type="term" value="C:viral capsid"/>
    <property type="evidence" value="ECO:0007669"/>
    <property type="project" value="UniProtKB-KW"/>
</dbReference>
<keyword evidence="6" id="KW-1035">Host cytoplasm</keyword>
<evidence type="ECO:0000313" key="8">
    <source>
        <dbReference type="Proteomes" id="UP000142911"/>
    </source>
</evidence>
<protein>
    <submittedName>
        <fullName evidence="7">Putative core protein NTPase/VP5</fullName>
    </submittedName>
</protein>
<dbReference type="GO" id="GO:0005198">
    <property type="term" value="F:structural molecule activity"/>
    <property type="evidence" value="ECO:0007669"/>
    <property type="project" value="InterPro"/>
</dbReference>
<keyword evidence="3" id="KW-0167">Capsid protein</keyword>
<dbReference type="InterPro" id="IPR012494">
    <property type="entry name" value="Reovirus_Mu2"/>
</dbReference>
<keyword evidence="4" id="KW-0946">Virion</keyword>
<evidence type="ECO:0000256" key="6">
    <source>
        <dbReference type="ARBA" id="ARBA00023200"/>
    </source>
</evidence>
<reference evidence="7 8" key="1">
    <citation type="submission" date="2015-12" db="EMBL/GenBank/DDBJ databases">
        <title>Complete genome characterization of a novel reovirus from grass carp in China.</title>
        <authorList>
            <person name="Zeng W."/>
            <person name="Li X."/>
            <person name="Wang Q."/>
            <person name="Wang Y."/>
            <person name="Li Y."/>
            <person name="Song X."/>
            <person name="Liu C."/>
            <person name="Shi C."/>
            <person name="Fang X."/>
            <person name="Wu S."/>
        </authorList>
    </citation>
    <scope>NUCLEOTIDE SEQUENCE [LARGE SCALE GENOMIC DNA]</scope>
    <source>
        <strain evidence="7">GZ1208</strain>
    </source>
</reference>
<organism evidence="7 8">
    <name type="scientific">Grass carp reovirus</name>
    <name type="common">GCRV</name>
    <dbReference type="NCBI Taxonomy" id="128987"/>
    <lineage>
        <taxon>Viruses</taxon>
        <taxon>Riboviria</taxon>
        <taxon>Orthornavirae</taxon>
        <taxon>Duplornaviricota</taxon>
        <taxon>Resentoviricetes</taxon>
        <taxon>Reovirales</taxon>
        <taxon>Spinareoviridae</taxon>
        <taxon>Aquareovirus</taxon>
        <taxon>Aquareovirus ctenopharyngodontis</taxon>
    </lineage>
</organism>
<name>A0A172T0M5_GCRV</name>
<evidence type="ECO:0000256" key="4">
    <source>
        <dbReference type="ARBA" id="ARBA00022844"/>
    </source>
</evidence>
<proteinExistence type="predicted"/>
<accession>A0A172T0M5</accession>
<comment type="subcellular location">
    <subcellularLocation>
        <location evidence="1">Host cytoplasm</location>
        <location evidence="1">Host cytoskeleton</location>
    </subcellularLocation>
    <subcellularLocation>
        <location evidence="2">Virion</location>
    </subcellularLocation>
</comment>
<evidence type="ECO:0000256" key="1">
    <source>
        <dbReference type="ARBA" id="ARBA00004133"/>
    </source>
</evidence>
<keyword evidence="5" id="KW-1037">Host cytoskeleton</keyword>
<evidence type="ECO:0000256" key="2">
    <source>
        <dbReference type="ARBA" id="ARBA00004328"/>
    </source>
</evidence>
<evidence type="ECO:0000256" key="5">
    <source>
        <dbReference type="ARBA" id="ARBA00023111"/>
    </source>
</evidence>